<evidence type="ECO:0000313" key="5">
    <source>
        <dbReference type="EMBL" id="MBB3111128.1"/>
    </source>
</evidence>
<accession>A0A7W5AYL7</accession>
<keyword evidence="2" id="KW-0812">Transmembrane</keyword>
<dbReference type="RefSeq" id="WP_183600995.1">
    <property type="nucleotide sequence ID" value="NZ_JACHXK010000006.1"/>
</dbReference>
<evidence type="ECO:0000256" key="2">
    <source>
        <dbReference type="SAM" id="Phobius"/>
    </source>
</evidence>
<evidence type="ECO:0000259" key="4">
    <source>
        <dbReference type="Pfam" id="PF21537"/>
    </source>
</evidence>
<dbReference type="InterPro" id="IPR015402">
    <property type="entry name" value="DUF1980"/>
</dbReference>
<keyword evidence="2" id="KW-1133">Transmembrane helix</keyword>
<dbReference type="Pfam" id="PF09323">
    <property type="entry name" value="DUF1980"/>
    <property type="match status" value="1"/>
</dbReference>
<dbReference type="NCBIfam" id="TIGR03943">
    <property type="entry name" value="TIGR03943 family putative permease subunit"/>
    <property type="match status" value="1"/>
</dbReference>
<dbReference type="PANTHER" id="PTHR40047">
    <property type="entry name" value="UPF0703 PROTEIN YCGQ"/>
    <property type="match status" value="1"/>
</dbReference>
<dbReference type="Proteomes" id="UP000570361">
    <property type="component" value="Unassembled WGS sequence"/>
</dbReference>
<feature type="domain" description="DUF1980" evidence="4">
    <location>
        <begin position="190"/>
        <end position="326"/>
    </location>
</feature>
<name>A0A7W5AYL7_9BACL</name>
<feature type="transmembrane region" description="Helical" evidence="2">
    <location>
        <begin position="95"/>
        <end position="119"/>
    </location>
</feature>
<feature type="domain" description="DUF1980" evidence="3">
    <location>
        <begin position="15"/>
        <end position="123"/>
    </location>
</feature>
<feature type="transmembrane region" description="Helical" evidence="2">
    <location>
        <begin position="14"/>
        <end position="32"/>
    </location>
</feature>
<dbReference type="InterPro" id="IPR048493">
    <property type="entry name" value="DUF1980_N"/>
</dbReference>
<keyword evidence="6" id="KW-1185">Reference proteome</keyword>
<evidence type="ECO:0000259" key="3">
    <source>
        <dbReference type="Pfam" id="PF09323"/>
    </source>
</evidence>
<dbReference type="AlphaFoldDB" id="A0A7W5AYL7"/>
<reference evidence="5 6" key="1">
    <citation type="submission" date="2020-08" db="EMBL/GenBank/DDBJ databases">
        <title>Genomic Encyclopedia of Type Strains, Phase III (KMG-III): the genomes of soil and plant-associated and newly described type strains.</title>
        <authorList>
            <person name="Whitman W."/>
        </authorList>
    </citation>
    <scope>NUCLEOTIDE SEQUENCE [LARGE SCALE GENOMIC DNA]</scope>
    <source>
        <strain evidence="5 6">CECT 5862</strain>
    </source>
</reference>
<gene>
    <name evidence="5" type="ORF">FHS18_003196</name>
</gene>
<sequence length="330" mass="36319">MHSHSDRRMAIHPILRAMILIGIAVYVAYLHTSGYLSLYIAPRMALYVKLGALALYVLAVAQLYEAYRLWIEARTPDCGCEQPSRRPIMKQVMTYSLFIVPLIAAFASPSTMIGSVMAANKGFTLSAAEALRLPEGSVTQAAIATAVVVTEDNSGSGQVPTETDGAGSTISSSNDLNYGKPANPLDALFPADEYTQSYANLGKKLYQQDGITVEEKGYMETLTAVDLYLDRFIGKELTLEGFVYRDGTLTDDQFILGRFTLQCCAADAMPYGVMIESSDGMNYENDTWLRMTGTISRTSYHGNDVVLLEASEMEQIEPAQDPYVYPNYDF</sequence>
<feature type="transmembrane region" description="Helical" evidence="2">
    <location>
        <begin position="44"/>
        <end position="64"/>
    </location>
</feature>
<dbReference type="EMBL" id="JACHXK010000006">
    <property type="protein sequence ID" value="MBB3111128.1"/>
    <property type="molecule type" value="Genomic_DNA"/>
</dbReference>
<feature type="region of interest" description="Disordered" evidence="1">
    <location>
        <begin position="154"/>
        <end position="173"/>
    </location>
</feature>
<dbReference type="Pfam" id="PF21537">
    <property type="entry name" value="DUF1980_C"/>
    <property type="match status" value="1"/>
</dbReference>
<evidence type="ECO:0000256" key="1">
    <source>
        <dbReference type="SAM" id="MobiDB-lite"/>
    </source>
</evidence>
<organism evidence="5 6">
    <name type="scientific">Paenibacillus phyllosphaerae</name>
    <dbReference type="NCBI Taxonomy" id="274593"/>
    <lineage>
        <taxon>Bacteria</taxon>
        <taxon>Bacillati</taxon>
        <taxon>Bacillota</taxon>
        <taxon>Bacilli</taxon>
        <taxon>Bacillales</taxon>
        <taxon>Paenibacillaceae</taxon>
        <taxon>Paenibacillus</taxon>
    </lineage>
</organism>
<dbReference type="PANTHER" id="PTHR40047:SF1">
    <property type="entry name" value="UPF0703 PROTEIN YCGQ"/>
    <property type="match status" value="1"/>
</dbReference>
<protein>
    <submittedName>
        <fullName evidence="5">Putative repeat protein (TIGR03943 family)</fullName>
    </submittedName>
</protein>
<comment type="caution">
    <text evidence="5">The sequence shown here is derived from an EMBL/GenBank/DDBJ whole genome shotgun (WGS) entry which is preliminary data.</text>
</comment>
<dbReference type="InterPro" id="IPR052955">
    <property type="entry name" value="UPF0703_membrane_permease"/>
</dbReference>
<keyword evidence="2" id="KW-0472">Membrane</keyword>
<proteinExistence type="predicted"/>
<evidence type="ECO:0000313" key="6">
    <source>
        <dbReference type="Proteomes" id="UP000570361"/>
    </source>
</evidence>
<dbReference type="InterPro" id="IPR048447">
    <property type="entry name" value="DUF1980_C"/>
</dbReference>